<feature type="domain" description="Rhamnogalacturonase A/B/Epimerase-like pectate lyase" evidence="2">
    <location>
        <begin position="467"/>
        <end position="519"/>
    </location>
</feature>
<dbReference type="InterPro" id="IPR012334">
    <property type="entry name" value="Pectin_lyas_fold"/>
</dbReference>
<dbReference type="AlphaFoldDB" id="A0AAN7BDP7"/>
<dbReference type="SUPFAM" id="SSF51126">
    <property type="entry name" value="Pectin lyase-like"/>
    <property type="match status" value="2"/>
</dbReference>
<protein>
    <submittedName>
        <fullName evidence="3">Pectate lyase superfamily protein-domain-containing protein</fullName>
    </submittedName>
</protein>
<evidence type="ECO:0000256" key="1">
    <source>
        <dbReference type="SAM" id="MobiDB-lite"/>
    </source>
</evidence>
<organism evidence="3 4">
    <name type="scientific">Podospora fimiseda</name>
    <dbReference type="NCBI Taxonomy" id="252190"/>
    <lineage>
        <taxon>Eukaryota</taxon>
        <taxon>Fungi</taxon>
        <taxon>Dikarya</taxon>
        <taxon>Ascomycota</taxon>
        <taxon>Pezizomycotina</taxon>
        <taxon>Sordariomycetes</taxon>
        <taxon>Sordariomycetidae</taxon>
        <taxon>Sordariales</taxon>
        <taxon>Podosporaceae</taxon>
        <taxon>Podospora</taxon>
    </lineage>
</organism>
<reference evidence="3" key="2">
    <citation type="submission" date="2023-05" db="EMBL/GenBank/DDBJ databases">
        <authorList>
            <consortium name="Lawrence Berkeley National Laboratory"/>
            <person name="Steindorff A."/>
            <person name="Hensen N."/>
            <person name="Bonometti L."/>
            <person name="Westerberg I."/>
            <person name="Brannstrom I.O."/>
            <person name="Guillou S."/>
            <person name="Cros-Aarteil S."/>
            <person name="Calhoun S."/>
            <person name="Haridas S."/>
            <person name="Kuo A."/>
            <person name="Mondo S."/>
            <person name="Pangilinan J."/>
            <person name="Riley R."/>
            <person name="Labutti K."/>
            <person name="Andreopoulos B."/>
            <person name="Lipzen A."/>
            <person name="Chen C."/>
            <person name="Yanf M."/>
            <person name="Daum C."/>
            <person name="Ng V."/>
            <person name="Clum A."/>
            <person name="Ohm R."/>
            <person name="Martin F."/>
            <person name="Silar P."/>
            <person name="Natvig D."/>
            <person name="Lalanne C."/>
            <person name="Gautier V."/>
            <person name="Ament-Velasquez S.L."/>
            <person name="Kruys A."/>
            <person name="Hutchinson M.I."/>
            <person name="Powell A.J."/>
            <person name="Barry K."/>
            <person name="Miller A.N."/>
            <person name="Grigoriev I.V."/>
            <person name="Debuchy R."/>
            <person name="Gladieux P."/>
            <person name="Thoren M.H."/>
            <person name="Johannesson H."/>
        </authorList>
    </citation>
    <scope>NUCLEOTIDE SEQUENCE</scope>
    <source>
        <strain evidence="3">CBS 990.96</strain>
    </source>
</reference>
<evidence type="ECO:0000313" key="4">
    <source>
        <dbReference type="Proteomes" id="UP001301958"/>
    </source>
</evidence>
<keyword evidence="3" id="KW-0456">Lyase</keyword>
<dbReference type="PANTHER" id="PTHR33928">
    <property type="entry name" value="POLYGALACTURONASE QRT3"/>
    <property type="match status" value="1"/>
</dbReference>
<gene>
    <name evidence="3" type="ORF">QBC38DRAFT_460913</name>
</gene>
<reference evidence="3" key="1">
    <citation type="journal article" date="2023" name="Mol. Phylogenet. Evol.">
        <title>Genome-scale phylogeny and comparative genomics of the fungal order Sordariales.</title>
        <authorList>
            <person name="Hensen N."/>
            <person name="Bonometti L."/>
            <person name="Westerberg I."/>
            <person name="Brannstrom I.O."/>
            <person name="Guillou S."/>
            <person name="Cros-Aarteil S."/>
            <person name="Calhoun S."/>
            <person name="Haridas S."/>
            <person name="Kuo A."/>
            <person name="Mondo S."/>
            <person name="Pangilinan J."/>
            <person name="Riley R."/>
            <person name="LaButti K."/>
            <person name="Andreopoulos B."/>
            <person name="Lipzen A."/>
            <person name="Chen C."/>
            <person name="Yan M."/>
            <person name="Daum C."/>
            <person name="Ng V."/>
            <person name="Clum A."/>
            <person name="Steindorff A."/>
            <person name="Ohm R.A."/>
            <person name="Martin F."/>
            <person name="Silar P."/>
            <person name="Natvig D.O."/>
            <person name="Lalanne C."/>
            <person name="Gautier V."/>
            <person name="Ament-Velasquez S.L."/>
            <person name="Kruys A."/>
            <person name="Hutchinson M.I."/>
            <person name="Powell A.J."/>
            <person name="Barry K."/>
            <person name="Miller A.N."/>
            <person name="Grigoriev I.V."/>
            <person name="Debuchy R."/>
            <person name="Gladieux P."/>
            <person name="Hiltunen Thoren M."/>
            <person name="Johannesson H."/>
        </authorList>
    </citation>
    <scope>NUCLEOTIDE SEQUENCE</scope>
    <source>
        <strain evidence="3">CBS 990.96</strain>
    </source>
</reference>
<proteinExistence type="predicted"/>
<dbReference type="CDD" id="cd23668">
    <property type="entry name" value="GH55_beta13glucanase-like"/>
    <property type="match status" value="1"/>
</dbReference>
<name>A0AAN7BDP7_9PEZI</name>
<dbReference type="InterPro" id="IPR011050">
    <property type="entry name" value="Pectin_lyase_fold/virulence"/>
</dbReference>
<keyword evidence="4" id="KW-1185">Reference proteome</keyword>
<dbReference type="Gene3D" id="2.160.20.10">
    <property type="entry name" value="Single-stranded right-handed beta-helix, Pectin lyase-like"/>
    <property type="match status" value="2"/>
</dbReference>
<dbReference type="InterPro" id="IPR024535">
    <property type="entry name" value="RHGA/B-epi-like_pectate_lyase"/>
</dbReference>
<evidence type="ECO:0000313" key="3">
    <source>
        <dbReference type="EMBL" id="KAK4221946.1"/>
    </source>
</evidence>
<dbReference type="Pfam" id="PF12708">
    <property type="entry name" value="Pect-lyase_RHGA_epim"/>
    <property type="match status" value="2"/>
</dbReference>
<dbReference type="PANTHER" id="PTHR33928:SF2">
    <property type="entry name" value="PECTATE LYASE SUPERFAMILY PROTEIN DOMAIN-CONTAINING PROTEIN-RELATED"/>
    <property type="match status" value="1"/>
</dbReference>
<dbReference type="EMBL" id="MU865502">
    <property type="protein sequence ID" value="KAK4221946.1"/>
    <property type="molecule type" value="Genomic_DNA"/>
</dbReference>
<evidence type="ECO:0000259" key="2">
    <source>
        <dbReference type="Pfam" id="PF12708"/>
    </source>
</evidence>
<accession>A0AAN7BDP7</accession>
<comment type="caution">
    <text evidence="3">The sequence shown here is derived from an EMBL/GenBank/DDBJ whole genome shotgun (WGS) entry which is preliminary data.</text>
</comment>
<dbReference type="GO" id="GO:0004650">
    <property type="term" value="F:polygalacturonase activity"/>
    <property type="evidence" value="ECO:0007669"/>
    <property type="project" value="InterPro"/>
</dbReference>
<feature type="region of interest" description="Disordered" evidence="1">
    <location>
        <begin position="1061"/>
        <end position="1091"/>
    </location>
</feature>
<dbReference type="InterPro" id="IPR039279">
    <property type="entry name" value="QRT3-like"/>
</dbReference>
<feature type="domain" description="Rhamnogalacturonase A/B/Epimerase-like pectate lyase" evidence="2">
    <location>
        <begin position="80"/>
        <end position="321"/>
    </location>
</feature>
<sequence length="1245" mass="137946">MASFTVGSPSEARHFRMTAALNYAAELLSHIDALNNPRYTANQTYGPVQSRADATGAFWMQDIKRKGSWPWGKNPKHKVFRNIKDYGAKGDGKTDDTDAINKAIAEKDDCSGACYGSTTMGSIIYFPPGTYLIKNTIELSYGMQIIGDAVNPPTLKSDKNFFGLGVLSTNKYWGDGEKGEDGRDHQYYINAANFHRQIRNFIIDTTGTSRPKAMAALHYQVTQATSLQNIVFKLSRDANTEQVAIYAENGSGGFISDLSFITGKIGICKRYPELILVKAVPSSSLAAQRLSLLNVRTAVEMIWDWGWMWKSMKIENSHTGFNLTNGFGDGQVGSITVVDSVFKNYDIAVLIANTNSSSTGRTSLSLDNVLLDGVTTWLREQHGKGAPKDNLIEGNHKAIDLLTVERAYSDASLDEQQGVHELSHLRVDSLLGELNPWGLPKKPYAERAKPQYTSLGAGSFVHLKDFCKGDGVTDDTACLQKVLDDNQGRYGKIVFVDAGTYILADTVVILKGSRIVGENWAQLAAYEPKFQNVKEPRVMLRMGQPGDVGLLEIQDLIFTSKGPTPGAVFVEWNIQGYKGEPGSAGMWDCHVRVGGAIGTELTSKEFPPSRFGINTNCQGGSMMIHLTKQGGADLDDPSFDSNSNPMVQTSVYNARGFLIESKNPTWLYGTSSEHSVFYQYQFFQASNLVAGIIQTEQPYYQPTPKPPEPSKDAVGTFNSNPKFPCSDTEPCDEGWALRVVESQDDCVPKSSCQKVMSGFKKSYGGIMINNFITIGATNMINADGMLIGAKENLAVNSHPPGGKPRVTSPRPIEQKDEELQHIVDKMNAHLHEDCFRFNECVDLGNLPASSCGLGYNTVGYNNAGCGKKSFGKPICCKSKTAPSSCIWRGNGLHCNGQCHEGEVHLFWSKWGGAPTEGNEKQCSRGGKVFYCKNDEFLNLTHDCRWTGCAETCDVTEADIAFTLSLDNKYRLWKHNMHYCCKHNRAPLKNCHWVGRGDCADNTCNDKEVVLRRDTNGDSWVGCLWGRKRVLCCTPDPDLSEFYCDSSVCSKYDVCEKDQYEWDEDEDPDDSGNVWDPAPPWVPPPGDDEHDELRLRDFGSNDKLRPRDLGSNDINRLDEFSVKQFFQALSERFISERPDSEPGVTDLERLVTRQEAGKKPPKGTSGRQQYRIALALNAARELFLYGRGYPGPSRLFKGKQGKTVSHVAYRQGQGTCSTTNVEKVDSDKLQNLNDYEDDHSIELQYV</sequence>
<dbReference type="Proteomes" id="UP001301958">
    <property type="component" value="Unassembled WGS sequence"/>
</dbReference>
<dbReference type="GO" id="GO:0016829">
    <property type="term" value="F:lyase activity"/>
    <property type="evidence" value="ECO:0007669"/>
    <property type="project" value="UniProtKB-KW"/>
</dbReference>